<gene>
    <name evidence="12" type="ORF">CEPIT_LOCUS37689</name>
</gene>
<dbReference type="PANTHER" id="PTHR48077">
    <property type="entry name" value="TRYPTOPHAN SYNTHASE-RELATED"/>
    <property type="match status" value="1"/>
</dbReference>
<evidence type="ECO:0000256" key="8">
    <source>
        <dbReference type="ARBA" id="ARBA00023239"/>
    </source>
</evidence>
<dbReference type="NCBIfam" id="TIGR00263">
    <property type="entry name" value="trpB"/>
    <property type="match status" value="1"/>
</dbReference>
<dbReference type="InterPro" id="IPR006653">
    <property type="entry name" value="Trp_synth_b_CS"/>
</dbReference>
<dbReference type="InterPro" id="IPR036052">
    <property type="entry name" value="TrpB-like_PALP_sf"/>
</dbReference>
<keyword evidence="4 10" id="KW-0028">Amino-acid biosynthesis</keyword>
<reference evidence="12" key="1">
    <citation type="submission" date="2022-07" db="EMBL/GenBank/DDBJ databases">
        <authorList>
            <person name="Macas J."/>
            <person name="Novak P."/>
            <person name="Neumann P."/>
        </authorList>
    </citation>
    <scope>NUCLEOTIDE SEQUENCE</scope>
</reference>
<dbReference type="SUPFAM" id="SSF53686">
    <property type="entry name" value="Tryptophan synthase beta subunit-like PLP-dependent enzymes"/>
    <property type="match status" value="1"/>
</dbReference>
<comment type="cofactor">
    <cofactor evidence="1 10">
        <name>pyridoxal 5'-phosphate</name>
        <dbReference type="ChEBI" id="CHEBI:597326"/>
    </cofactor>
</comment>
<comment type="pathway">
    <text evidence="2 10">Amino-acid biosynthesis; L-tryptophan biosynthesis; L-tryptophan from chorismate: step 5/5.</text>
</comment>
<keyword evidence="13" id="KW-1185">Reference proteome</keyword>
<evidence type="ECO:0000256" key="6">
    <source>
        <dbReference type="ARBA" id="ARBA00022898"/>
    </source>
</evidence>
<dbReference type="GO" id="GO:0004834">
    <property type="term" value="F:tryptophan synthase activity"/>
    <property type="evidence" value="ECO:0007669"/>
    <property type="project" value="UniProtKB-EC"/>
</dbReference>
<feature type="domain" description="Tryptophan synthase beta chain-like PALP" evidence="11">
    <location>
        <begin position="138"/>
        <end position="426"/>
    </location>
</feature>
<proteinExistence type="predicted"/>
<keyword evidence="7 10" id="KW-0057">Aromatic amino acid biosynthesis</keyword>
<evidence type="ECO:0000256" key="10">
    <source>
        <dbReference type="RuleBase" id="RU003663"/>
    </source>
</evidence>
<dbReference type="InterPro" id="IPR006654">
    <property type="entry name" value="Trp_synth_beta"/>
</dbReference>
<comment type="catalytic activity">
    <reaction evidence="9 10">
        <text>(1S,2R)-1-C-(indol-3-yl)glycerol 3-phosphate + L-serine = D-glyceraldehyde 3-phosphate + L-tryptophan + H2O</text>
        <dbReference type="Rhea" id="RHEA:10532"/>
        <dbReference type="ChEBI" id="CHEBI:15377"/>
        <dbReference type="ChEBI" id="CHEBI:33384"/>
        <dbReference type="ChEBI" id="CHEBI:57912"/>
        <dbReference type="ChEBI" id="CHEBI:58866"/>
        <dbReference type="ChEBI" id="CHEBI:59776"/>
        <dbReference type="EC" id="4.2.1.20"/>
    </reaction>
</comment>
<dbReference type="EC" id="4.2.1.20" evidence="3 10"/>
<organism evidence="12 13">
    <name type="scientific">Cuscuta epithymum</name>
    <dbReference type="NCBI Taxonomy" id="186058"/>
    <lineage>
        <taxon>Eukaryota</taxon>
        <taxon>Viridiplantae</taxon>
        <taxon>Streptophyta</taxon>
        <taxon>Embryophyta</taxon>
        <taxon>Tracheophyta</taxon>
        <taxon>Spermatophyta</taxon>
        <taxon>Magnoliopsida</taxon>
        <taxon>eudicotyledons</taxon>
        <taxon>Gunneridae</taxon>
        <taxon>Pentapetalae</taxon>
        <taxon>asterids</taxon>
        <taxon>lamiids</taxon>
        <taxon>Solanales</taxon>
        <taxon>Convolvulaceae</taxon>
        <taxon>Cuscuteae</taxon>
        <taxon>Cuscuta</taxon>
        <taxon>Cuscuta subgen. Cuscuta</taxon>
    </lineage>
</organism>
<comment type="caution">
    <text evidence="12">The sequence shown here is derived from an EMBL/GenBank/DDBJ whole genome shotgun (WGS) entry which is preliminary data.</text>
</comment>
<evidence type="ECO:0000259" key="11">
    <source>
        <dbReference type="Pfam" id="PF00291"/>
    </source>
</evidence>
<dbReference type="Proteomes" id="UP001152523">
    <property type="component" value="Unassembled WGS sequence"/>
</dbReference>
<dbReference type="PANTHER" id="PTHR48077:SF4">
    <property type="entry name" value="TRYPTOPHAN SYNTHASE"/>
    <property type="match status" value="1"/>
</dbReference>
<keyword evidence="6 10" id="KW-0663">Pyridoxal phosphate</keyword>
<dbReference type="InterPro" id="IPR001926">
    <property type="entry name" value="TrpB-like_PALP"/>
</dbReference>
<keyword evidence="5 10" id="KW-0822">Tryptophan biosynthesis</keyword>
<accession>A0AAV0FV48</accession>
<evidence type="ECO:0000256" key="3">
    <source>
        <dbReference type="ARBA" id="ARBA00012043"/>
    </source>
</evidence>
<evidence type="ECO:0000256" key="5">
    <source>
        <dbReference type="ARBA" id="ARBA00022822"/>
    </source>
</evidence>
<keyword evidence="8 10" id="KW-0456">Lyase</keyword>
<evidence type="ECO:0000256" key="4">
    <source>
        <dbReference type="ARBA" id="ARBA00022605"/>
    </source>
</evidence>
<dbReference type="InterPro" id="IPR023026">
    <property type="entry name" value="Trp_synth_beta/beta-like"/>
</dbReference>
<dbReference type="GO" id="GO:0005737">
    <property type="term" value="C:cytoplasm"/>
    <property type="evidence" value="ECO:0007669"/>
    <property type="project" value="TreeGrafter"/>
</dbReference>
<evidence type="ECO:0000313" key="13">
    <source>
        <dbReference type="Proteomes" id="UP001152523"/>
    </source>
</evidence>
<evidence type="ECO:0000313" key="12">
    <source>
        <dbReference type="EMBL" id="CAH9139579.1"/>
    </source>
</evidence>
<evidence type="ECO:0000256" key="1">
    <source>
        <dbReference type="ARBA" id="ARBA00001933"/>
    </source>
</evidence>
<protein>
    <recommendedName>
        <fullName evidence="3 10">Tryptophan synthase</fullName>
        <ecNumber evidence="3 10">4.2.1.20</ecNumber>
    </recommendedName>
</protein>
<evidence type="ECO:0000256" key="7">
    <source>
        <dbReference type="ARBA" id="ARBA00023141"/>
    </source>
</evidence>
<evidence type="ECO:0000256" key="2">
    <source>
        <dbReference type="ARBA" id="ARBA00004733"/>
    </source>
</evidence>
<dbReference type="Gene3D" id="3.40.50.1100">
    <property type="match status" value="2"/>
</dbReference>
<dbReference type="Pfam" id="PF00291">
    <property type="entry name" value="PALP"/>
    <property type="match status" value="1"/>
</dbReference>
<dbReference type="FunFam" id="3.40.50.1100:FF:000004">
    <property type="entry name" value="Tryptophan synthase beta chain"/>
    <property type="match status" value="1"/>
</dbReference>
<evidence type="ECO:0000256" key="9">
    <source>
        <dbReference type="ARBA" id="ARBA00049047"/>
    </source>
</evidence>
<sequence>MCSNQVLLPPSTICTFLYQYQEIQAKPRISCCVGAGGVRVATAVARRPSFRHRHLAMRKRTMKTLSNLKPNIRKPIIIAGLSGMGTYYDDGRFGIYGGKFVPETLMASLSKLDHEFNQALRDVHFVKELETALRDYVGRETPLYWAQRLTDHYKSRNNNYKGPDIYLKREDLNHGGAHKINNAIAQAILAKRMGLRSVVSATGTGHHGVATAAACAKLDLVCEIFMGDFDMERNPSNVLLMNHLGAKVKMVVKGTFKDAISDAIRSWIENLETSYFLGGVAVGPHPCPTMVREFQSIIGKETRKQAIEKWGGEPEVLVACVGSGSNALGLFHEFIGDPNVRLIGVEAAGVGLHSGRHSATLTRGEVGVYHGAMSYVLQDEDGQIMKPYSVGIGMEYPAVSPELSYLKDIGRLECYTVTDEEAMQGIINT</sequence>
<dbReference type="AlphaFoldDB" id="A0AAV0FV48"/>
<dbReference type="PROSITE" id="PS00168">
    <property type="entry name" value="TRP_SYNTHASE_BETA"/>
    <property type="match status" value="1"/>
</dbReference>
<name>A0AAV0FV48_9ASTE</name>
<dbReference type="EMBL" id="CAMAPF010001017">
    <property type="protein sequence ID" value="CAH9139579.1"/>
    <property type="molecule type" value="Genomic_DNA"/>
</dbReference>